<evidence type="ECO:0000313" key="5">
    <source>
        <dbReference type="Proteomes" id="UP000178690"/>
    </source>
</evidence>
<dbReference type="CDD" id="cd06530">
    <property type="entry name" value="S26_SPase_I"/>
    <property type="match status" value="1"/>
</dbReference>
<proteinExistence type="inferred from homology"/>
<dbReference type="InterPro" id="IPR036286">
    <property type="entry name" value="LexA/Signal_pep-like_sf"/>
</dbReference>
<comment type="similarity">
    <text evidence="1">Belongs to the peptidase S26 family.</text>
</comment>
<dbReference type="AlphaFoldDB" id="A0A1G2PMY2"/>
<dbReference type="InterPro" id="IPR014124">
    <property type="entry name" value="Pept_S26A_Sod_Ni_maturase"/>
</dbReference>
<dbReference type="GO" id="GO:0004252">
    <property type="term" value="F:serine-type endopeptidase activity"/>
    <property type="evidence" value="ECO:0007669"/>
    <property type="project" value="InterPro"/>
</dbReference>
<protein>
    <submittedName>
        <fullName evidence="4">Nickel-type superoxide dismutase maturation protease</fullName>
    </submittedName>
</protein>
<dbReference type="Pfam" id="PF10502">
    <property type="entry name" value="Peptidase_S26"/>
    <property type="match status" value="2"/>
</dbReference>
<keyword evidence="4" id="KW-0378">Hydrolase</keyword>
<dbReference type="STRING" id="1802363.A2682_00550"/>
<dbReference type="Proteomes" id="UP000178690">
    <property type="component" value="Unassembled WGS sequence"/>
</dbReference>
<dbReference type="GO" id="GO:0006465">
    <property type="term" value="P:signal peptide processing"/>
    <property type="evidence" value="ECO:0007669"/>
    <property type="project" value="InterPro"/>
</dbReference>
<accession>A0A1G2PMY2</accession>
<dbReference type="PANTHER" id="PTHR43390:SF1">
    <property type="entry name" value="CHLOROPLAST PROCESSING PEPTIDASE"/>
    <property type="match status" value="1"/>
</dbReference>
<keyword evidence="4" id="KW-0645">Protease</keyword>
<dbReference type="PANTHER" id="PTHR43390">
    <property type="entry name" value="SIGNAL PEPTIDASE I"/>
    <property type="match status" value="1"/>
</dbReference>
<reference evidence="4 5" key="1">
    <citation type="journal article" date="2016" name="Nat. Commun.">
        <title>Thousands of microbial genomes shed light on interconnected biogeochemical processes in an aquifer system.</title>
        <authorList>
            <person name="Anantharaman K."/>
            <person name="Brown C.T."/>
            <person name="Hug L.A."/>
            <person name="Sharon I."/>
            <person name="Castelle C.J."/>
            <person name="Probst A.J."/>
            <person name="Thomas B.C."/>
            <person name="Singh A."/>
            <person name="Wilkins M.J."/>
            <person name="Karaoz U."/>
            <person name="Brodie E.L."/>
            <person name="Williams K.H."/>
            <person name="Hubbard S.S."/>
            <person name="Banfield J.F."/>
        </authorList>
    </citation>
    <scope>NUCLEOTIDE SEQUENCE [LARGE SCALE GENOMIC DNA]</scope>
    <source>
        <strain evidence="5">RIFCSPHIGHO2_01_FULL_58_15</strain>
    </source>
</reference>
<comment type="caution">
    <text evidence="4">The sequence shown here is derived from an EMBL/GenBank/DDBJ whole genome shotgun (WGS) entry which is preliminary data.</text>
</comment>
<evidence type="ECO:0000256" key="2">
    <source>
        <dbReference type="PIRSR" id="PIRSR600223-1"/>
    </source>
</evidence>
<organism evidence="4 5">
    <name type="scientific">Terrybacteria sp. (strain RIFCSPHIGHO2_01_FULL_58_15)</name>
    <dbReference type="NCBI Taxonomy" id="1802363"/>
    <lineage>
        <taxon>Bacteria</taxon>
        <taxon>Candidatus Terryibacteriota</taxon>
    </lineage>
</organism>
<evidence type="ECO:0000313" key="4">
    <source>
        <dbReference type="EMBL" id="OHA48991.1"/>
    </source>
</evidence>
<dbReference type="SUPFAM" id="SSF51306">
    <property type="entry name" value="LexA/Signal peptidase"/>
    <property type="match status" value="1"/>
</dbReference>
<evidence type="ECO:0000256" key="1">
    <source>
        <dbReference type="ARBA" id="ARBA00009370"/>
    </source>
</evidence>
<dbReference type="GO" id="GO:0016020">
    <property type="term" value="C:membrane"/>
    <property type="evidence" value="ECO:0007669"/>
    <property type="project" value="InterPro"/>
</dbReference>
<gene>
    <name evidence="4" type="ORF">A2682_00550</name>
</gene>
<dbReference type="EMBL" id="MHST01000014">
    <property type="protein sequence ID" value="OHA48991.1"/>
    <property type="molecule type" value="Genomic_DNA"/>
</dbReference>
<dbReference type="Gene3D" id="2.10.109.10">
    <property type="entry name" value="Umud Fragment, subunit A"/>
    <property type="match status" value="1"/>
</dbReference>
<feature type="domain" description="Peptidase S26" evidence="3">
    <location>
        <begin position="3"/>
        <end position="57"/>
    </location>
</feature>
<dbReference type="InterPro" id="IPR000223">
    <property type="entry name" value="Pept_S26A_signal_pept_1"/>
</dbReference>
<evidence type="ECO:0000259" key="3">
    <source>
        <dbReference type="Pfam" id="PF10502"/>
    </source>
</evidence>
<dbReference type="NCBIfam" id="TIGR02754">
    <property type="entry name" value="sod_Ni_protease"/>
    <property type="match status" value="1"/>
</dbReference>
<name>A0A1G2PMY2_TERXR</name>
<feature type="active site" evidence="2">
    <location>
        <position position="11"/>
    </location>
</feature>
<dbReference type="InterPro" id="IPR019533">
    <property type="entry name" value="Peptidase_S26"/>
</dbReference>
<feature type="domain" description="Peptidase S26" evidence="3">
    <location>
        <begin position="62"/>
        <end position="97"/>
    </location>
</feature>
<sequence length="97" mass="11787">MLRRFRVEGHSMEPCFRWGDRVLVERWSFTKRWPREGEVVAVRHPFRRERVLIKRVACVWEDGQCFVIGENPSDSHDSRHFGAVQREDVIGRVWFRY</sequence>
<feature type="active site" evidence="2">
    <location>
        <position position="54"/>
    </location>
</feature>